<evidence type="ECO:0000313" key="1">
    <source>
        <dbReference type="EMBL" id="KAA6310122.1"/>
    </source>
</evidence>
<sequence length="86" mass="9925">MTVNQRVLGSSPRGRAKKIRQLRENHNSFLFLCAHNLHTTNVVGEGVWDDTHKQILFIENEIIQKETQGQLVLRTDKVYKVNLSIV</sequence>
<gene>
    <name evidence="1" type="ORF">EZS27_038518</name>
</gene>
<organism evidence="1">
    <name type="scientific">termite gut metagenome</name>
    <dbReference type="NCBI Taxonomy" id="433724"/>
    <lineage>
        <taxon>unclassified sequences</taxon>
        <taxon>metagenomes</taxon>
        <taxon>organismal metagenomes</taxon>
    </lineage>
</organism>
<comment type="caution">
    <text evidence="1">The sequence shown here is derived from an EMBL/GenBank/DDBJ whole genome shotgun (WGS) entry which is preliminary data.</text>
</comment>
<dbReference type="EMBL" id="SNRY01007590">
    <property type="protein sequence ID" value="KAA6310122.1"/>
    <property type="molecule type" value="Genomic_DNA"/>
</dbReference>
<proteinExistence type="predicted"/>
<protein>
    <submittedName>
        <fullName evidence="1">Uncharacterized protein</fullName>
    </submittedName>
</protein>
<name>A0A5J4PLL7_9ZZZZ</name>
<accession>A0A5J4PLL7</accession>
<dbReference type="AlphaFoldDB" id="A0A5J4PLL7"/>
<reference evidence="1" key="1">
    <citation type="submission" date="2019-03" db="EMBL/GenBank/DDBJ databases">
        <title>Single cell metagenomics reveals metabolic interactions within the superorganism composed of flagellate Streblomastix strix and complex community of Bacteroidetes bacteria on its surface.</title>
        <authorList>
            <person name="Treitli S.C."/>
            <person name="Kolisko M."/>
            <person name="Husnik F."/>
            <person name="Keeling P."/>
            <person name="Hampl V."/>
        </authorList>
    </citation>
    <scope>NUCLEOTIDE SEQUENCE</scope>
    <source>
        <strain evidence="1">STM</strain>
    </source>
</reference>